<accession>A0A4C1WL35</accession>
<name>A0A4C1WL35_EUMVA</name>
<protein>
    <submittedName>
        <fullName evidence="1">Uncharacterized protein</fullName>
    </submittedName>
</protein>
<keyword evidence="2" id="KW-1185">Reference proteome</keyword>
<reference evidence="1 2" key="1">
    <citation type="journal article" date="2019" name="Commun. Biol.">
        <title>The bagworm genome reveals a unique fibroin gene that provides high tensile strength.</title>
        <authorList>
            <person name="Kono N."/>
            <person name="Nakamura H."/>
            <person name="Ohtoshi R."/>
            <person name="Tomita M."/>
            <person name="Numata K."/>
            <person name="Arakawa K."/>
        </authorList>
    </citation>
    <scope>NUCLEOTIDE SEQUENCE [LARGE SCALE GENOMIC DNA]</scope>
</reference>
<organism evidence="1 2">
    <name type="scientific">Eumeta variegata</name>
    <name type="common">Bagworm moth</name>
    <name type="synonym">Eumeta japonica</name>
    <dbReference type="NCBI Taxonomy" id="151549"/>
    <lineage>
        <taxon>Eukaryota</taxon>
        <taxon>Metazoa</taxon>
        <taxon>Ecdysozoa</taxon>
        <taxon>Arthropoda</taxon>
        <taxon>Hexapoda</taxon>
        <taxon>Insecta</taxon>
        <taxon>Pterygota</taxon>
        <taxon>Neoptera</taxon>
        <taxon>Endopterygota</taxon>
        <taxon>Lepidoptera</taxon>
        <taxon>Glossata</taxon>
        <taxon>Ditrysia</taxon>
        <taxon>Tineoidea</taxon>
        <taxon>Psychidae</taxon>
        <taxon>Oiketicinae</taxon>
        <taxon>Eumeta</taxon>
    </lineage>
</organism>
<proteinExistence type="predicted"/>
<dbReference type="AlphaFoldDB" id="A0A4C1WL35"/>
<dbReference type="Proteomes" id="UP000299102">
    <property type="component" value="Unassembled WGS sequence"/>
</dbReference>
<gene>
    <name evidence="1" type="ORF">EVAR_96274_1</name>
</gene>
<sequence length="245" mass="27277">MLSRRKMYVSVLRGAAGPAARTGSARWAHDALIISETRWQRLKTTKKSNLKKFWQYFLDGTLRYLKGSEVPDLGPRSSAPLSRSWLSILLPDPPLTSITLFVTVLICVKPNLAACRPVTTAHLRARILVAALPTDLLVFTSSEPREKISHKPIFNLEKKIMRGTYKFRSGSSGLGVDEKMIVNESSNRPLPSPFHQRDAPPLNILLPQEAGNQMRNPRVLRVFMGGGDHLISDGASARFPLDKVI</sequence>
<evidence type="ECO:0000313" key="2">
    <source>
        <dbReference type="Proteomes" id="UP000299102"/>
    </source>
</evidence>
<dbReference type="EMBL" id="BGZK01000587">
    <property type="protein sequence ID" value="GBP51723.1"/>
    <property type="molecule type" value="Genomic_DNA"/>
</dbReference>
<comment type="caution">
    <text evidence="1">The sequence shown here is derived from an EMBL/GenBank/DDBJ whole genome shotgun (WGS) entry which is preliminary data.</text>
</comment>
<evidence type="ECO:0000313" key="1">
    <source>
        <dbReference type="EMBL" id="GBP51723.1"/>
    </source>
</evidence>